<sequence>MIVFDGLSYGSKVRLGLFLASIVFCSLLLLYLEYLGNSQLRVFGDTLQEAIRDKSAVSASELYRSFLVLIVYKLATAFLKSVSSFLSRKSVFFWRLQLTELFLKNWEKVHSIEGASQRIQEDTMRYCRLFEKLLIFVVQDLLKLVIYLPLLLDLSKHITKTWLIPHTSHILLILAVANSIIGTSVILLPSKYLSRLVYKIDKEEASFRKNLVLLELEERNPSDLDINQVYRGVDDTHRSYYTRFLLVEIFQLLYFRMSMISYWLFAHPSMKPPYTLGLLKQTMHTFDEVSSVFNFAVSHFHSLVEIIAVHSRLNLMIKQTIKTK</sequence>
<dbReference type="AlphaFoldDB" id="A0A9D5DKT8"/>
<feature type="transmembrane region" description="Helical" evidence="1">
    <location>
        <begin position="244"/>
        <end position="265"/>
    </location>
</feature>
<dbReference type="InterPro" id="IPR009248">
    <property type="entry name" value="SbmA_BacA"/>
</dbReference>
<feature type="transmembrane region" description="Helical" evidence="1">
    <location>
        <begin position="133"/>
        <end position="150"/>
    </location>
</feature>
<dbReference type="OrthoDB" id="343277at2759"/>
<protein>
    <submittedName>
        <fullName evidence="2">Uncharacterized protein</fullName>
    </submittedName>
</protein>
<dbReference type="Pfam" id="PF05992">
    <property type="entry name" value="SbmA_BacA"/>
    <property type="match status" value="1"/>
</dbReference>
<name>A0A9D5DKT8_9CRYT</name>
<comment type="caution">
    <text evidence="2">The sequence shown here is derived from an EMBL/GenBank/DDBJ whole genome shotgun (WGS) entry which is preliminary data.</text>
</comment>
<proteinExistence type="predicted"/>
<reference evidence="2" key="1">
    <citation type="submission" date="2022-10" db="EMBL/GenBank/DDBJ databases">
        <title>Adaptive evolution leads to modifications in subtelomeric GC content in a zoonotic Cryptosporidium species.</title>
        <authorList>
            <person name="Li J."/>
            <person name="Feng Y."/>
            <person name="Xiao L."/>
        </authorList>
    </citation>
    <scope>NUCLEOTIDE SEQUENCE</scope>
    <source>
        <strain evidence="2">33844</strain>
    </source>
</reference>
<keyword evidence="1" id="KW-0812">Transmembrane</keyword>
<keyword evidence="1" id="KW-1133">Transmembrane helix</keyword>
<organism evidence="2">
    <name type="scientific">Cryptosporidium canis</name>
    <dbReference type="NCBI Taxonomy" id="195482"/>
    <lineage>
        <taxon>Eukaryota</taxon>
        <taxon>Sar</taxon>
        <taxon>Alveolata</taxon>
        <taxon>Apicomplexa</taxon>
        <taxon>Conoidasida</taxon>
        <taxon>Coccidia</taxon>
        <taxon>Eucoccidiorida</taxon>
        <taxon>Eimeriorina</taxon>
        <taxon>Cryptosporidiidae</taxon>
        <taxon>Cryptosporidium</taxon>
    </lineage>
</organism>
<evidence type="ECO:0000313" key="2">
    <source>
        <dbReference type="EMBL" id="KAJ1606066.1"/>
    </source>
</evidence>
<keyword evidence="1" id="KW-0472">Membrane</keyword>
<dbReference type="Proteomes" id="UP001067231">
    <property type="component" value="Unassembled WGS sequence"/>
</dbReference>
<dbReference type="EMBL" id="JAPCXC010000084">
    <property type="protein sequence ID" value="KAJ1606066.1"/>
    <property type="molecule type" value="Genomic_DNA"/>
</dbReference>
<feature type="transmembrane region" description="Helical" evidence="1">
    <location>
        <begin position="170"/>
        <end position="189"/>
    </location>
</feature>
<feature type="transmembrane region" description="Helical" evidence="1">
    <location>
        <begin position="62"/>
        <end position="79"/>
    </location>
</feature>
<feature type="transmembrane region" description="Helical" evidence="1">
    <location>
        <begin position="12"/>
        <end position="32"/>
    </location>
</feature>
<dbReference type="GO" id="GO:0016020">
    <property type="term" value="C:membrane"/>
    <property type="evidence" value="ECO:0007669"/>
    <property type="project" value="InterPro"/>
</dbReference>
<accession>A0A9D5DKT8</accession>
<gene>
    <name evidence="2" type="ORF">OJ253_2887</name>
</gene>
<dbReference type="GO" id="GO:0015833">
    <property type="term" value="P:peptide transport"/>
    <property type="evidence" value="ECO:0007669"/>
    <property type="project" value="InterPro"/>
</dbReference>
<evidence type="ECO:0000256" key="1">
    <source>
        <dbReference type="SAM" id="Phobius"/>
    </source>
</evidence>
<dbReference type="GO" id="GO:1904680">
    <property type="term" value="F:peptide transmembrane transporter activity"/>
    <property type="evidence" value="ECO:0007669"/>
    <property type="project" value="InterPro"/>
</dbReference>